<dbReference type="Proteomes" id="UP000694892">
    <property type="component" value="Chromosome 1L"/>
</dbReference>
<organism evidence="1 2">
    <name type="scientific">Xenopus laevis</name>
    <name type="common">African clawed frog</name>
    <dbReference type="NCBI Taxonomy" id="8355"/>
    <lineage>
        <taxon>Eukaryota</taxon>
        <taxon>Metazoa</taxon>
        <taxon>Chordata</taxon>
        <taxon>Craniata</taxon>
        <taxon>Vertebrata</taxon>
        <taxon>Euteleostomi</taxon>
        <taxon>Amphibia</taxon>
        <taxon>Batrachia</taxon>
        <taxon>Anura</taxon>
        <taxon>Pipoidea</taxon>
        <taxon>Pipidae</taxon>
        <taxon>Xenopodinae</taxon>
        <taxon>Xenopus</taxon>
        <taxon>Xenopus</taxon>
    </lineage>
</organism>
<accession>A0A974E2T7</accession>
<protein>
    <submittedName>
        <fullName evidence="1">Uncharacterized protein</fullName>
    </submittedName>
</protein>
<evidence type="ECO:0000313" key="2">
    <source>
        <dbReference type="Proteomes" id="UP000694892"/>
    </source>
</evidence>
<dbReference type="EMBL" id="CM004466">
    <property type="protein sequence ID" value="OCU02775.1"/>
    <property type="molecule type" value="Genomic_DNA"/>
</dbReference>
<gene>
    <name evidence="1" type="ORF">XELAEV_18008546mg</name>
</gene>
<proteinExistence type="predicted"/>
<evidence type="ECO:0000313" key="1">
    <source>
        <dbReference type="EMBL" id="OCU02775.1"/>
    </source>
</evidence>
<sequence>MVNTLLIGYCYFYCTEGPGAKGLISMKNRNHSLSLPLSVSLLSAIIKGRNSTESEFSALALLGRLPLVIPGKSVAAELFFPLNIPLAVRRIPASEWIVPPLPCFLHLVHPRFLYQ</sequence>
<dbReference type="AlphaFoldDB" id="A0A974E2T7"/>
<reference evidence="2" key="1">
    <citation type="journal article" date="2016" name="Nature">
        <title>Genome evolution in the allotetraploid frog Xenopus laevis.</title>
        <authorList>
            <person name="Session A.M."/>
            <person name="Uno Y."/>
            <person name="Kwon T."/>
            <person name="Chapman J.A."/>
            <person name="Toyoda A."/>
            <person name="Takahashi S."/>
            <person name="Fukui A."/>
            <person name="Hikosaka A."/>
            <person name="Suzuki A."/>
            <person name="Kondo M."/>
            <person name="van Heeringen S.J."/>
            <person name="Quigley I."/>
            <person name="Heinz S."/>
            <person name="Ogino H."/>
            <person name="Ochi H."/>
            <person name="Hellsten U."/>
            <person name="Lyons J.B."/>
            <person name="Simakov O."/>
            <person name="Putnam N."/>
            <person name="Stites J."/>
            <person name="Kuroki Y."/>
            <person name="Tanaka T."/>
            <person name="Michiue T."/>
            <person name="Watanabe M."/>
            <person name="Bogdanovic O."/>
            <person name="Lister R."/>
            <person name="Georgiou G."/>
            <person name="Paranjpe S.S."/>
            <person name="van Kruijsbergen I."/>
            <person name="Shu S."/>
            <person name="Carlson J."/>
            <person name="Kinoshita T."/>
            <person name="Ohta Y."/>
            <person name="Mawaribuchi S."/>
            <person name="Jenkins J."/>
            <person name="Grimwood J."/>
            <person name="Schmutz J."/>
            <person name="Mitros T."/>
            <person name="Mozaffari S.V."/>
            <person name="Suzuki Y."/>
            <person name="Haramoto Y."/>
            <person name="Yamamoto T.S."/>
            <person name="Takagi C."/>
            <person name="Heald R."/>
            <person name="Miller K."/>
            <person name="Haudenschild C."/>
            <person name="Kitzman J."/>
            <person name="Nakayama T."/>
            <person name="Izutsu Y."/>
            <person name="Robert J."/>
            <person name="Fortriede J."/>
            <person name="Burns K."/>
            <person name="Lotay V."/>
            <person name="Karimi K."/>
            <person name="Yasuoka Y."/>
            <person name="Dichmann D.S."/>
            <person name="Flajnik M.F."/>
            <person name="Houston D.W."/>
            <person name="Shendure J."/>
            <person name="DuPasquier L."/>
            <person name="Vize P.D."/>
            <person name="Zorn A.M."/>
            <person name="Ito M."/>
            <person name="Marcotte E.M."/>
            <person name="Wallingford J.B."/>
            <person name="Ito Y."/>
            <person name="Asashima M."/>
            <person name="Ueno N."/>
            <person name="Matsuda Y."/>
            <person name="Veenstra G.J."/>
            <person name="Fujiyama A."/>
            <person name="Harland R.M."/>
            <person name="Taira M."/>
            <person name="Rokhsar D.S."/>
        </authorList>
    </citation>
    <scope>NUCLEOTIDE SEQUENCE [LARGE SCALE GENOMIC DNA]</scope>
    <source>
        <strain evidence="2">J</strain>
    </source>
</reference>
<name>A0A974E2T7_XENLA</name>